<accession>D5RMW1</accession>
<dbReference type="Proteomes" id="UP000005324">
    <property type="component" value="Unassembled WGS sequence"/>
</dbReference>
<comment type="caution">
    <text evidence="2">The sequence shown here is derived from an EMBL/GenBank/DDBJ whole genome shotgun (WGS) entry which is preliminary data.</text>
</comment>
<dbReference type="AlphaFoldDB" id="D5RMW1"/>
<dbReference type="HOGENOM" id="CLU_2891376_0_0_5"/>
<feature type="non-terminal residue" evidence="2">
    <location>
        <position position="1"/>
    </location>
</feature>
<proteinExistence type="predicted"/>
<evidence type="ECO:0000313" key="2">
    <source>
        <dbReference type="EMBL" id="EFH11354.1"/>
    </source>
</evidence>
<feature type="region of interest" description="Disordered" evidence="1">
    <location>
        <begin position="15"/>
        <end position="34"/>
    </location>
</feature>
<evidence type="ECO:0000256" key="1">
    <source>
        <dbReference type="SAM" id="MobiDB-lite"/>
    </source>
</evidence>
<reference evidence="2 3" key="1">
    <citation type="submission" date="2010-04" db="EMBL/GenBank/DDBJ databases">
        <authorList>
            <person name="Qin X."/>
            <person name="Bachman B."/>
            <person name="Battles P."/>
            <person name="Bell A."/>
            <person name="Bess C."/>
            <person name="Bickham C."/>
            <person name="Chaboub L."/>
            <person name="Chen D."/>
            <person name="Coyle M."/>
            <person name="Deiros D.R."/>
            <person name="Dinh H."/>
            <person name="Forbes L."/>
            <person name="Fowler G."/>
            <person name="Francisco L."/>
            <person name="Fu Q."/>
            <person name="Gubbala S."/>
            <person name="Hale W."/>
            <person name="Han Y."/>
            <person name="Hemphill L."/>
            <person name="Highlander S.K."/>
            <person name="Hirani K."/>
            <person name="Hogues M."/>
            <person name="Jackson L."/>
            <person name="Jakkamsetti A."/>
            <person name="Javaid M."/>
            <person name="Jiang H."/>
            <person name="Korchina V."/>
            <person name="Kovar C."/>
            <person name="Lara F."/>
            <person name="Lee S."/>
            <person name="Mata R."/>
            <person name="Mathew T."/>
            <person name="Moen C."/>
            <person name="Morales K."/>
            <person name="Munidasa M."/>
            <person name="Nazareth L."/>
            <person name="Ngo R."/>
            <person name="Nguyen L."/>
            <person name="Okwuonu G."/>
            <person name="Ongeri F."/>
            <person name="Patil S."/>
            <person name="Petrosino J."/>
            <person name="Pham C."/>
            <person name="Pham P."/>
            <person name="Pu L.-L."/>
            <person name="Puazo M."/>
            <person name="Raj R."/>
            <person name="Reid J."/>
            <person name="Rouhana J."/>
            <person name="Saada N."/>
            <person name="Shang Y."/>
            <person name="Simmons D."/>
            <person name="Thornton R."/>
            <person name="Warren J."/>
            <person name="Weissenberger G."/>
            <person name="Zhang J."/>
            <person name="Zhang L."/>
            <person name="Zhou C."/>
            <person name="Zhu D."/>
            <person name="Muzny D."/>
            <person name="Worley K."/>
            <person name="Gibbs R."/>
        </authorList>
    </citation>
    <scope>NUCLEOTIDE SEQUENCE [LARGE SCALE GENOMIC DNA]</scope>
    <source>
        <strain evidence="2 3">ATCC 49957</strain>
    </source>
</reference>
<keyword evidence="3" id="KW-1185">Reference proteome</keyword>
<dbReference type="EMBL" id="ADVL01000419">
    <property type="protein sequence ID" value="EFH11354.1"/>
    <property type="molecule type" value="Genomic_DNA"/>
</dbReference>
<sequence length="63" mass="6905">RSRAAERARRAAIAAARRDAEGMPEQGTKNAAGLLINPDSDRFSAVLFGRCRSWPPNRAVPRD</sequence>
<protein>
    <submittedName>
        <fullName evidence="2">Uncharacterized protein</fullName>
    </submittedName>
</protein>
<organism evidence="2 3">
    <name type="scientific">Pseudoroseomonas cervicalis ATCC 49957</name>
    <dbReference type="NCBI Taxonomy" id="525371"/>
    <lineage>
        <taxon>Bacteria</taxon>
        <taxon>Pseudomonadati</taxon>
        <taxon>Pseudomonadota</taxon>
        <taxon>Alphaproteobacteria</taxon>
        <taxon>Acetobacterales</taxon>
        <taxon>Roseomonadaceae</taxon>
        <taxon>Roseomonas</taxon>
    </lineage>
</organism>
<gene>
    <name evidence="2" type="ORF">HMPREF0731_2422</name>
</gene>
<name>D5RMW1_9PROT</name>
<evidence type="ECO:0000313" key="3">
    <source>
        <dbReference type="Proteomes" id="UP000005324"/>
    </source>
</evidence>